<dbReference type="AlphaFoldDB" id="A0AAN8W942"/>
<reference evidence="1 2" key="1">
    <citation type="submission" date="2023-12" db="EMBL/GenBank/DDBJ databases">
        <title>A high-quality genome assembly for Dillenia turbinata (Dilleniales).</title>
        <authorList>
            <person name="Chanderbali A."/>
        </authorList>
    </citation>
    <scope>NUCLEOTIDE SEQUENCE [LARGE SCALE GENOMIC DNA]</scope>
    <source>
        <strain evidence="1">LSX21</strain>
        <tissue evidence="1">Leaf</tissue>
    </source>
</reference>
<accession>A0AAN8W942</accession>
<gene>
    <name evidence="1" type="ORF">RJ641_025298</name>
</gene>
<sequence length="286" mass="32537">MMNDSLSLIPPFWGLRFRFQNSVLPSKPRIQFIFRGSLGSTLGEALSNHRFTRCKRCFTQKCKRNVGLWKISCTIQKEQKGWWNRLLKSMRNLLHISRLIGISGDLASGTGGMYAGEVDENSDDEGMIFEDQNVDYISPYSMPFKIQPTLGSARAVMEVPLLHEGNVYLLEILYVPHSSVPGEPSQAGLSEIEAQPSQMPCFDAVTFSNKPKWRRDIHFAARFNNTLLKPRPRGLTNPGKGRRRSLFLCKAPRLTSWALPVHFPSMPDLKHPSVSQSTDCLYWQNY</sequence>
<dbReference type="EMBL" id="JBAMMX010000003">
    <property type="protein sequence ID" value="KAK6944196.1"/>
    <property type="molecule type" value="Genomic_DNA"/>
</dbReference>
<proteinExistence type="predicted"/>
<evidence type="ECO:0000313" key="2">
    <source>
        <dbReference type="Proteomes" id="UP001370490"/>
    </source>
</evidence>
<comment type="caution">
    <text evidence="1">The sequence shown here is derived from an EMBL/GenBank/DDBJ whole genome shotgun (WGS) entry which is preliminary data.</text>
</comment>
<dbReference type="Proteomes" id="UP001370490">
    <property type="component" value="Unassembled WGS sequence"/>
</dbReference>
<organism evidence="1 2">
    <name type="scientific">Dillenia turbinata</name>
    <dbReference type="NCBI Taxonomy" id="194707"/>
    <lineage>
        <taxon>Eukaryota</taxon>
        <taxon>Viridiplantae</taxon>
        <taxon>Streptophyta</taxon>
        <taxon>Embryophyta</taxon>
        <taxon>Tracheophyta</taxon>
        <taxon>Spermatophyta</taxon>
        <taxon>Magnoliopsida</taxon>
        <taxon>eudicotyledons</taxon>
        <taxon>Gunneridae</taxon>
        <taxon>Pentapetalae</taxon>
        <taxon>Dilleniales</taxon>
        <taxon>Dilleniaceae</taxon>
        <taxon>Dillenia</taxon>
    </lineage>
</organism>
<name>A0AAN8W942_9MAGN</name>
<keyword evidence="2" id="KW-1185">Reference proteome</keyword>
<protein>
    <submittedName>
        <fullName evidence="1">Uncharacterized protein</fullName>
    </submittedName>
</protein>
<evidence type="ECO:0000313" key="1">
    <source>
        <dbReference type="EMBL" id="KAK6944196.1"/>
    </source>
</evidence>